<evidence type="ECO:0000256" key="2">
    <source>
        <dbReference type="ARBA" id="ARBA00022723"/>
    </source>
</evidence>
<evidence type="ECO:0000313" key="7">
    <source>
        <dbReference type="Proteomes" id="UP001472677"/>
    </source>
</evidence>
<keyword evidence="4" id="KW-0560">Oxidoreductase</keyword>
<organism evidence="6 7">
    <name type="scientific">Hibiscus sabdariffa</name>
    <name type="common">roselle</name>
    <dbReference type="NCBI Taxonomy" id="183260"/>
    <lineage>
        <taxon>Eukaryota</taxon>
        <taxon>Viridiplantae</taxon>
        <taxon>Streptophyta</taxon>
        <taxon>Embryophyta</taxon>
        <taxon>Tracheophyta</taxon>
        <taxon>Spermatophyta</taxon>
        <taxon>Magnoliopsida</taxon>
        <taxon>eudicotyledons</taxon>
        <taxon>Gunneridae</taxon>
        <taxon>Pentapetalae</taxon>
        <taxon>rosids</taxon>
        <taxon>malvids</taxon>
        <taxon>Malvales</taxon>
        <taxon>Malvaceae</taxon>
        <taxon>Malvoideae</taxon>
        <taxon>Hibiscus</taxon>
    </lineage>
</organism>
<accession>A0ABR2CPW7</accession>
<evidence type="ECO:0000313" key="6">
    <source>
        <dbReference type="EMBL" id="KAK8521787.1"/>
    </source>
</evidence>
<protein>
    <recommendedName>
        <fullName evidence="5">Fe2OG dioxygenase domain-containing protein</fullName>
    </recommendedName>
</protein>
<proteinExistence type="inferred from homology"/>
<dbReference type="PANTHER" id="PTHR47991">
    <property type="entry name" value="OXOGLUTARATE/IRON-DEPENDENT DIOXYGENASE"/>
    <property type="match status" value="1"/>
</dbReference>
<evidence type="ECO:0000256" key="3">
    <source>
        <dbReference type="ARBA" id="ARBA00023004"/>
    </source>
</evidence>
<reference evidence="6 7" key="1">
    <citation type="journal article" date="2024" name="G3 (Bethesda)">
        <title>Genome assembly of Hibiscus sabdariffa L. provides insights into metabolisms of medicinal natural products.</title>
        <authorList>
            <person name="Kim T."/>
        </authorList>
    </citation>
    <scope>NUCLEOTIDE SEQUENCE [LARGE SCALE GENOMIC DNA]</scope>
    <source>
        <strain evidence="6">TK-2024</strain>
        <tissue evidence="6">Old leaves</tissue>
    </source>
</reference>
<name>A0ABR2CPW7_9ROSI</name>
<dbReference type="InterPro" id="IPR026992">
    <property type="entry name" value="DIOX_N"/>
</dbReference>
<dbReference type="InterPro" id="IPR050295">
    <property type="entry name" value="Plant_2OG-oxidoreductases"/>
</dbReference>
<evidence type="ECO:0000256" key="1">
    <source>
        <dbReference type="ARBA" id="ARBA00008056"/>
    </source>
</evidence>
<evidence type="ECO:0000256" key="4">
    <source>
        <dbReference type="RuleBase" id="RU003682"/>
    </source>
</evidence>
<comment type="similarity">
    <text evidence="1 4">Belongs to the iron/ascorbate-dependent oxidoreductase family.</text>
</comment>
<evidence type="ECO:0000259" key="5">
    <source>
        <dbReference type="PROSITE" id="PS51471"/>
    </source>
</evidence>
<comment type="caution">
    <text evidence="6">The sequence shown here is derived from an EMBL/GenBank/DDBJ whole genome shotgun (WGS) entry which is preliminary data.</text>
</comment>
<dbReference type="Gene3D" id="2.60.120.330">
    <property type="entry name" value="B-lactam Antibiotic, Isopenicillin N Synthase, Chain"/>
    <property type="match status" value="1"/>
</dbReference>
<keyword evidence="3 4" id="KW-0408">Iron</keyword>
<keyword evidence="2 4" id="KW-0479">Metal-binding</keyword>
<dbReference type="PROSITE" id="PS51471">
    <property type="entry name" value="FE2OG_OXY"/>
    <property type="match status" value="1"/>
</dbReference>
<dbReference type="EMBL" id="JBBPBM010000046">
    <property type="protein sequence ID" value="KAK8521787.1"/>
    <property type="molecule type" value="Genomic_DNA"/>
</dbReference>
<dbReference type="InterPro" id="IPR005123">
    <property type="entry name" value="Oxoglu/Fe-dep_dioxygenase_dom"/>
</dbReference>
<keyword evidence="7" id="KW-1185">Reference proteome</keyword>
<gene>
    <name evidence="6" type="ORF">V6N12_066370</name>
</gene>
<dbReference type="InterPro" id="IPR027443">
    <property type="entry name" value="IPNS-like_sf"/>
</dbReference>
<dbReference type="SUPFAM" id="SSF51197">
    <property type="entry name" value="Clavaminate synthase-like"/>
    <property type="match status" value="1"/>
</dbReference>
<dbReference type="InterPro" id="IPR044861">
    <property type="entry name" value="IPNS-like_FE2OG_OXY"/>
</dbReference>
<feature type="domain" description="Fe2OG dioxygenase" evidence="5">
    <location>
        <begin position="204"/>
        <end position="305"/>
    </location>
</feature>
<dbReference type="Pfam" id="PF03171">
    <property type="entry name" value="2OG-FeII_Oxy"/>
    <property type="match status" value="1"/>
</dbReference>
<dbReference type="Proteomes" id="UP001472677">
    <property type="component" value="Unassembled WGS sequence"/>
</dbReference>
<dbReference type="Pfam" id="PF14226">
    <property type="entry name" value="DIOX_N"/>
    <property type="match status" value="1"/>
</dbReference>
<sequence>MQPVLVPEPENLNIQEMEKLVSSWFNDRPLPQSYIFPPETRPGNHTIPRCNSIPVVDLSKASGHDRTTIVQQILTASREFGFFQVVNHGVSENLVNDTMNVFKEFFELSAEDKAGVYSEDPKRPCRLYTSSPNYDRENVHLWRDNLRHPCHPLEECIKIWPQKPTRYRETVAAYSIEAKKLGLRILEFVSEGLGLSSGFFGDDLSESVILSVNHYPPCPDPSLTLGVPKHCDPNLLTILHQGDIYGLQVFKDGEWIGVEPMHNAFVVNIGLQLQIISNNMLKSAEHRAVTNSKVARTTAAFFISPVDDCIIEPVKSIINTDESPAYRAFSYKEFLLNYIPTTGNSEKSLEPFKLHA</sequence>